<reference evidence="3 5" key="2">
    <citation type="journal article" date="2013" name="Nature">
        <title>Insights into bilaterian evolution from three spiralian genomes.</title>
        <authorList>
            <person name="Simakov O."/>
            <person name="Marletaz F."/>
            <person name="Cho S.J."/>
            <person name="Edsinger-Gonzales E."/>
            <person name="Havlak P."/>
            <person name="Hellsten U."/>
            <person name="Kuo D.H."/>
            <person name="Larsson T."/>
            <person name="Lv J."/>
            <person name="Arendt D."/>
            <person name="Savage R."/>
            <person name="Osoegawa K."/>
            <person name="de Jong P."/>
            <person name="Grimwood J."/>
            <person name="Chapman J.A."/>
            <person name="Shapiro H."/>
            <person name="Aerts A."/>
            <person name="Otillar R.P."/>
            <person name="Terry A.Y."/>
            <person name="Boore J.L."/>
            <person name="Grigoriev I.V."/>
            <person name="Lindberg D.R."/>
            <person name="Seaver E.C."/>
            <person name="Weisblat D.A."/>
            <person name="Putnam N.H."/>
            <person name="Rokhsar D.S."/>
        </authorList>
    </citation>
    <scope>NUCLEOTIDE SEQUENCE</scope>
    <source>
        <strain evidence="3 5">I ESC-2004</strain>
    </source>
</reference>
<reference evidence="5" key="1">
    <citation type="submission" date="2012-12" db="EMBL/GenBank/DDBJ databases">
        <authorList>
            <person name="Hellsten U."/>
            <person name="Grimwood J."/>
            <person name="Chapman J.A."/>
            <person name="Shapiro H."/>
            <person name="Aerts A."/>
            <person name="Otillar R.P."/>
            <person name="Terry A.Y."/>
            <person name="Boore J.L."/>
            <person name="Simakov O."/>
            <person name="Marletaz F."/>
            <person name="Cho S.-J."/>
            <person name="Edsinger-Gonzales E."/>
            <person name="Havlak P."/>
            <person name="Kuo D.-H."/>
            <person name="Larsson T."/>
            <person name="Lv J."/>
            <person name="Arendt D."/>
            <person name="Savage R."/>
            <person name="Osoegawa K."/>
            <person name="de Jong P."/>
            <person name="Lindberg D.R."/>
            <person name="Seaver E.C."/>
            <person name="Weisblat D.A."/>
            <person name="Putnam N.H."/>
            <person name="Grigoriev I.V."/>
            <person name="Rokhsar D.S."/>
        </authorList>
    </citation>
    <scope>NUCLEOTIDE SEQUENCE</scope>
    <source>
        <strain evidence="5">I ESC-2004</strain>
    </source>
</reference>
<dbReference type="SMART" id="SM00612">
    <property type="entry name" value="Kelch"/>
    <property type="match status" value="2"/>
</dbReference>
<evidence type="ECO:0000256" key="1">
    <source>
        <dbReference type="ARBA" id="ARBA00022441"/>
    </source>
</evidence>
<dbReference type="InterPro" id="IPR015915">
    <property type="entry name" value="Kelch-typ_b-propeller"/>
</dbReference>
<protein>
    <recommendedName>
        <fullName evidence="6">BACK domain-containing protein</fullName>
    </recommendedName>
</protein>
<reference evidence="4" key="3">
    <citation type="submission" date="2015-06" db="UniProtKB">
        <authorList>
            <consortium name="EnsemblMetazoa"/>
        </authorList>
    </citation>
    <scope>IDENTIFICATION</scope>
</reference>
<dbReference type="Gene3D" id="2.120.10.80">
    <property type="entry name" value="Kelch-type beta propeller"/>
    <property type="match status" value="1"/>
</dbReference>
<dbReference type="PANTHER" id="PTHR45632">
    <property type="entry name" value="LD33804P"/>
    <property type="match status" value="1"/>
</dbReference>
<sequence>MGKMDVESFLDSVECLNLKSLKWSQFPPLPLALSETKPVYVQNKLFIVGGWLSQKTYSRDVYEFDSAKRAWRSRSAMPEECRGGGVVSFDDKLFVVGGDPKSCMHYDPRTDLWVQLQKPLFEHFCGPAAVWNDQIVVCGGAGLKIGNIAMWRQASRRIRLPTAQSHSEDMHTMLSGTSSSKLLPQKASSAMGHDICTNARTPLSSPWTGIQNSQTRMNLQNPCLSTEYFETSFSLAKYF</sequence>
<evidence type="ECO:0000313" key="4">
    <source>
        <dbReference type="EnsemblMetazoa" id="CapteP185332"/>
    </source>
</evidence>
<gene>
    <name evidence="3" type="ORF">CAPTEDRAFT_185332</name>
</gene>
<dbReference type="EMBL" id="KB307912">
    <property type="protein sequence ID" value="ELT98493.1"/>
    <property type="molecule type" value="Genomic_DNA"/>
</dbReference>
<dbReference type="STRING" id="283909.R7TX46"/>
<organism evidence="3">
    <name type="scientific">Capitella teleta</name>
    <name type="common">Polychaete worm</name>
    <dbReference type="NCBI Taxonomy" id="283909"/>
    <lineage>
        <taxon>Eukaryota</taxon>
        <taxon>Metazoa</taxon>
        <taxon>Spiralia</taxon>
        <taxon>Lophotrochozoa</taxon>
        <taxon>Annelida</taxon>
        <taxon>Polychaeta</taxon>
        <taxon>Sedentaria</taxon>
        <taxon>Scolecida</taxon>
        <taxon>Capitellidae</taxon>
        <taxon>Capitella</taxon>
    </lineage>
</organism>
<evidence type="ECO:0000256" key="2">
    <source>
        <dbReference type="ARBA" id="ARBA00022737"/>
    </source>
</evidence>
<keyword evidence="5" id="KW-1185">Reference proteome</keyword>
<evidence type="ECO:0008006" key="6">
    <source>
        <dbReference type="Google" id="ProtNLM"/>
    </source>
</evidence>
<dbReference type="OrthoDB" id="8185403at2759"/>
<proteinExistence type="predicted"/>
<name>R7TX46_CAPTE</name>
<dbReference type="PANTHER" id="PTHR45632:SF3">
    <property type="entry name" value="KELCH-LIKE PROTEIN 32"/>
    <property type="match status" value="1"/>
</dbReference>
<keyword evidence="2" id="KW-0677">Repeat</keyword>
<accession>R7TX46</accession>
<dbReference type="Pfam" id="PF01344">
    <property type="entry name" value="Kelch_1"/>
    <property type="match status" value="1"/>
</dbReference>
<dbReference type="SUPFAM" id="SSF117281">
    <property type="entry name" value="Kelch motif"/>
    <property type="match status" value="1"/>
</dbReference>
<dbReference type="EMBL" id="AMQN01027056">
    <property type="status" value="NOT_ANNOTATED_CDS"/>
    <property type="molecule type" value="Genomic_DNA"/>
</dbReference>
<dbReference type="EnsemblMetazoa" id="CapteT185332">
    <property type="protein sequence ID" value="CapteP185332"/>
    <property type="gene ID" value="CapteG185332"/>
</dbReference>
<dbReference type="InterPro" id="IPR006652">
    <property type="entry name" value="Kelch_1"/>
</dbReference>
<dbReference type="HOGENOM" id="CLU_1162111_0_0_1"/>
<evidence type="ECO:0000313" key="3">
    <source>
        <dbReference type="EMBL" id="ELT98493.1"/>
    </source>
</evidence>
<dbReference type="AlphaFoldDB" id="R7TX46"/>
<dbReference type="Proteomes" id="UP000014760">
    <property type="component" value="Unassembled WGS sequence"/>
</dbReference>
<keyword evidence="1" id="KW-0880">Kelch repeat</keyword>
<evidence type="ECO:0000313" key="5">
    <source>
        <dbReference type="Proteomes" id="UP000014760"/>
    </source>
</evidence>